<dbReference type="Proteomes" id="UP000198762">
    <property type="component" value="Unassembled WGS sequence"/>
</dbReference>
<evidence type="ECO:0000259" key="3">
    <source>
        <dbReference type="Pfam" id="PF02563"/>
    </source>
</evidence>
<dbReference type="PANTHER" id="PTHR33619:SF3">
    <property type="entry name" value="POLYSACCHARIDE EXPORT PROTEIN GFCE-RELATED"/>
    <property type="match status" value="1"/>
</dbReference>
<dbReference type="Pfam" id="PF10531">
    <property type="entry name" value="SLBB"/>
    <property type="match status" value="2"/>
</dbReference>
<feature type="domain" description="Polysaccharide export protein N-terminal" evidence="3">
    <location>
        <begin position="26"/>
        <end position="101"/>
    </location>
</feature>
<dbReference type="Pfam" id="PF02563">
    <property type="entry name" value="Poly_export"/>
    <property type="match status" value="1"/>
</dbReference>
<sequence length="269" mass="29216">MIQSNSFRNTVILLVICLLSAGTVSAQEAYQIGVGDRVSVSVYGQEDMDTDTEVAADGTITMALIGRVDVEGMTPPEVSRLLESRLENEGYLRNANVNVVVEEYRSNTVSVLGHVNQPGKIALEGPTTLTEVLALAGGINSGGGERLVLIRDSEGGQQERHQFYLSELLDQKAADQPAVRVRNGDTLFVPKAEQFYVHGQVQKPGTYTLDRSLNVMQALSVSGGFNPRASTRGVVLYRKQPDGTVKTLKVDMSDPIRDGDVLFVKESLF</sequence>
<dbReference type="InterPro" id="IPR003715">
    <property type="entry name" value="Poly_export_N"/>
</dbReference>
<name>A0A1I0AQ56_9GAMM</name>
<protein>
    <submittedName>
        <fullName evidence="5">Polysaccharide export outer membrane protein</fullName>
    </submittedName>
</protein>
<feature type="domain" description="Soluble ligand binding" evidence="4">
    <location>
        <begin position="195"/>
        <end position="245"/>
    </location>
</feature>
<dbReference type="EMBL" id="FOHZ01000003">
    <property type="protein sequence ID" value="SES96045.1"/>
    <property type="molecule type" value="Genomic_DNA"/>
</dbReference>
<feature type="signal peptide" evidence="2">
    <location>
        <begin position="1"/>
        <end position="26"/>
    </location>
</feature>
<feature type="domain" description="Soluble ligand binding" evidence="4">
    <location>
        <begin position="109"/>
        <end position="158"/>
    </location>
</feature>
<keyword evidence="6" id="KW-1185">Reference proteome</keyword>
<reference evidence="6" key="1">
    <citation type="submission" date="2016-10" db="EMBL/GenBank/DDBJ databases">
        <authorList>
            <person name="Varghese N."/>
            <person name="Submissions S."/>
        </authorList>
    </citation>
    <scope>NUCLEOTIDE SEQUENCE [LARGE SCALE GENOMIC DNA]</scope>
    <source>
        <strain evidence="6">CGMCC 1.6489</strain>
    </source>
</reference>
<dbReference type="OrthoDB" id="9808948at2"/>
<dbReference type="AlphaFoldDB" id="A0A1I0AQ56"/>
<dbReference type="STRING" id="430453.SAMN04487962_10350"/>
<evidence type="ECO:0000313" key="5">
    <source>
        <dbReference type="EMBL" id="SES96045.1"/>
    </source>
</evidence>
<dbReference type="RefSeq" id="WP_091849034.1">
    <property type="nucleotide sequence ID" value="NZ_FOHZ01000003.1"/>
</dbReference>
<gene>
    <name evidence="5" type="ORF">SAMN04487962_10350</name>
</gene>
<evidence type="ECO:0000313" key="6">
    <source>
        <dbReference type="Proteomes" id="UP000198762"/>
    </source>
</evidence>
<proteinExistence type="predicted"/>
<organism evidence="5 6">
    <name type="scientific">Marinobacter segnicrescens</name>
    <dbReference type="NCBI Taxonomy" id="430453"/>
    <lineage>
        <taxon>Bacteria</taxon>
        <taxon>Pseudomonadati</taxon>
        <taxon>Pseudomonadota</taxon>
        <taxon>Gammaproteobacteria</taxon>
        <taxon>Pseudomonadales</taxon>
        <taxon>Marinobacteraceae</taxon>
        <taxon>Marinobacter</taxon>
    </lineage>
</organism>
<feature type="chain" id="PRO_5011692345" evidence="2">
    <location>
        <begin position="27"/>
        <end position="269"/>
    </location>
</feature>
<dbReference type="Gene3D" id="3.10.560.10">
    <property type="entry name" value="Outer membrane lipoprotein wza domain like"/>
    <property type="match status" value="2"/>
</dbReference>
<evidence type="ECO:0000259" key="4">
    <source>
        <dbReference type="Pfam" id="PF10531"/>
    </source>
</evidence>
<accession>A0A1I0AQ56</accession>
<dbReference type="InterPro" id="IPR019554">
    <property type="entry name" value="Soluble_ligand-bd"/>
</dbReference>
<dbReference type="InterPro" id="IPR049712">
    <property type="entry name" value="Poly_export"/>
</dbReference>
<evidence type="ECO:0000256" key="2">
    <source>
        <dbReference type="SAM" id="SignalP"/>
    </source>
</evidence>
<keyword evidence="1 2" id="KW-0732">Signal</keyword>
<evidence type="ECO:0000256" key="1">
    <source>
        <dbReference type="ARBA" id="ARBA00022729"/>
    </source>
</evidence>
<dbReference type="GO" id="GO:0015159">
    <property type="term" value="F:polysaccharide transmembrane transporter activity"/>
    <property type="evidence" value="ECO:0007669"/>
    <property type="project" value="InterPro"/>
</dbReference>
<dbReference type="PANTHER" id="PTHR33619">
    <property type="entry name" value="POLYSACCHARIDE EXPORT PROTEIN GFCE-RELATED"/>
    <property type="match status" value="1"/>
</dbReference>